<dbReference type="InterPro" id="IPR034026">
    <property type="entry name" value="EssA"/>
</dbReference>
<keyword evidence="9" id="KW-1185">Reference proteome</keyword>
<organism evidence="8 9">
    <name type="scientific">Oceanobacillus bengalensis</name>
    <dbReference type="NCBI Taxonomy" id="1435466"/>
    <lineage>
        <taxon>Bacteria</taxon>
        <taxon>Bacillati</taxon>
        <taxon>Bacillota</taxon>
        <taxon>Bacilli</taxon>
        <taxon>Bacillales</taxon>
        <taxon>Bacillaceae</taxon>
        <taxon>Oceanobacillus</taxon>
    </lineage>
</organism>
<evidence type="ECO:0000256" key="3">
    <source>
        <dbReference type="ARBA" id="ARBA00022475"/>
    </source>
</evidence>
<evidence type="ECO:0000256" key="7">
    <source>
        <dbReference type="SAM" id="Phobius"/>
    </source>
</evidence>
<dbReference type="NCBIfam" id="TIGR03927">
    <property type="entry name" value="T7SS_EssA_Firm"/>
    <property type="match status" value="1"/>
</dbReference>
<dbReference type="EMBL" id="RBZO01000007">
    <property type="protein sequence ID" value="RKQ16838.1"/>
    <property type="molecule type" value="Genomic_DNA"/>
</dbReference>
<keyword evidence="4 7" id="KW-0812">Transmembrane</keyword>
<dbReference type="OrthoDB" id="2870878at2"/>
<dbReference type="Pfam" id="PF10661">
    <property type="entry name" value="EssA"/>
    <property type="match status" value="1"/>
</dbReference>
<evidence type="ECO:0000256" key="1">
    <source>
        <dbReference type="ARBA" id="ARBA00004162"/>
    </source>
</evidence>
<reference evidence="8 9" key="1">
    <citation type="journal article" date="2015" name="Antonie Van Leeuwenhoek">
        <title>Oceanobacillus bengalensis sp. nov., a bacterium isolated from seawater of the Bay of Bengal.</title>
        <authorList>
            <person name="Yongchang O."/>
            <person name="Xiang W."/>
            <person name="Wang G."/>
        </authorList>
    </citation>
    <scope>NUCLEOTIDE SEQUENCE [LARGE SCALE GENOMIC DNA]</scope>
    <source>
        <strain evidence="8 9">MCCC 1K00260</strain>
    </source>
</reference>
<keyword evidence="6 7" id="KW-0472">Membrane</keyword>
<evidence type="ECO:0000256" key="4">
    <source>
        <dbReference type="ARBA" id="ARBA00022692"/>
    </source>
</evidence>
<dbReference type="AlphaFoldDB" id="A0A494Z2U8"/>
<evidence type="ECO:0000256" key="2">
    <source>
        <dbReference type="ARBA" id="ARBA00008570"/>
    </source>
</evidence>
<keyword evidence="5 7" id="KW-1133">Transmembrane helix</keyword>
<name>A0A494Z2U8_9BACI</name>
<dbReference type="InterPro" id="IPR018920">
    <property type="entry name" value="EssA/YueC"/>
</dbReference>
<gene>
    <name evidence="8" type="primary">essA</name>
    <name evidence="8" type="ORF">D8M05_06180</name>
</gene>
<feature type="transmembrane region" description="Helical" evidence="7">
    <location>
        <begin position="149"/>
        <end position="169"/>
    </location>
</feature>
<comment type="subcellular location">
    <subcellularLocation>
        <location evidence="1">Cell membrane</location>
        <topology evidence="1">Single-pass membrane protein</topology>
    </subcellularLocation>
</comment>
<evidence type="ECO:0000256" key="6">
    <source>
        <dbReference type="ARBA" id="ARBA00023136"/>
    </source>
</evidence>
<sequence length="174" mass="19655">MGNKKGIWMKMKGKLKQFSISVLFIFLLVFSPYQISAETAPTTPGSLELKIDRIIQGEDERTIIQETELEKVFPTLFEEETNEKIDVVEKEKERTLDALEESLFRMESVKNVTLQNIKQSLFSDNYIVTASSTSSEVNDKESNNGIGNVLLLSLTIVGCFLAGGLYLLMRKSFD</sequence>
<evidence type="ECO:0000313" key="8">
    <source>
        <dbReference type="EMBL" id="RKQ16838.1"/>
    </source>
</evidence>
<dbReference type="GO" id="GO:0005886">
    <property type="term" value="C:plasma membrane"/>
    <property type="evidence" value="ECO:0007669"/>
    <property type="project" value="UniProtKB-SubCell"/>
</dbReference>
<protein>
    <submittedName>
        <fullName evidence="8">Type VII secretion protein EssA</fullName>
    </submittedName>
</protein>
<dbReference type="Proteomes" id="UP000281813">
    <property type="component" value="Unassembled WGS sequence"/>
</dbReference>
<accession>A0A494Z2U8</accession>
<proteinExistence type="inferred from homology"/>
<keyword evidence="3" id="KW-1003">Cell membrane</keyword>
<evidence type="ECO:0000313" key="9">
    <source>
        <dbReference type="Proteomes" id="UP000281813"/>
    </source>
</evidence>
<evidence type="ECO:0000256" key="5">
    <source>
        <dbReference type="ARBA" id="ARBA00022989"/>
    </source>
</evidence>
<comment type="caution">
    <text evidence="8">The sequence shown here is derived from an EMBL/GenBank/DDBJ whole genome shotgun (WGS) entry which is preliminary data.</text>
</comment>
<comment type="similarity">
    <text evidence="2">Belongs to the EssA family.</text>
</comment>